<dbReference type="Gene3D" id="3.20.20.80">
    <property type="entry name" value="Glycosidases"/>
    <property type="match status" value="1"/>
</dbReference>
<name>A0A8T7LZ90_9CHLR</name>
<evidence type="ECO:0000313" key="7">
    <source>
        <dbReference type="Proteomes" id="UP001431572"/>
    </source>
</evidence>
<reference evidence="5" key="2">
    <citation type="journal article" date="2024" name="Nature">
        <title>Anoxygenic phototroph of the Chloroflexota uses a type I reaction centre.</title>
        <authorList>
            <person name="Tsuji J.M."/>
            <person name="Shaw N.A."/>
            <person name="Nagashima S."/>
            <person name="Venkiteswaran J.J."/>
            <person name="Schiff S.L."/>
            <person name="Watanabe T."/>
            <person name="Fukui M."/>
            <person name="Hanada S."/>
            <person name="Tank M."/>
            <person name="Neufeld J.D."/>
        </authorList>
    </citation>
    <scope>NUCLEOTIDE SEQUENCE</scope>
    <source>
        <strain evidence="5">L227-S17</strain>
    </source>
</reference>
<dbReference type="RefSeq" id="WP_341468477.1">
    <property type="nucleotide sequence ID" value="NZ_CP128399.1"/>
</dbReference>
<dbReference type="Proteomes" id="UP000521676">
    <property type="component" value="Unassembled WGS sequence"/>
</dbReference>
<keyword evidence="1 5" id="KW-0378">Hydrolase</keyword>
<dbReference type="SUPFAM" id="SSF51445">
    <property type="entry name" value="(Trans)glycosidases"/>
    <property type="match status" value="1"/>
</dbReference>
<evidence type="ECO:0000259" key="3">
    <source>
        <dbReference type="Pfam" id="PF02449"/>
    </source>
</evidence>
<gene>
    <name evidence="4" type="ORF">HXX08_02360</name>
    <name evidence="5" type="ORF">OZ401_002392</name>
</gene>
<dbReference type="Pfam" id="PF02449">
    <property type="entry name" value="Glyco_hydro_42"/>
    <property type="match status" value="1"/>
</dbReference>
<dbReference type="GO" id="GO:0005975">
    <property type="term" value="P:carbohydrate metabolic process"/>
    <property type="evidence" value="ECO:0007669"/>
    <property type="project" value="InterPro"/>
</dbReference>
<sequence length="565" mass="65679">MFSPLPLHAAENIDYSFQPSVINMPTAPASQKFGIAAHPWWLDMFEDRFIAYYKDLKVTTVRLPFEWKVIEPQQGVYDWSREDRLLRRLNDEGFEVVAEFVTIPPWASLNKSECVKEDFRCKPNPNALQDLAQVAFASIKRYPFVRNWEFWNEPDLWPYMGSRDISDYAYWLKGFYDAAKRADPTVYVAATSLSGKEYTDWLYRYCDMVYGMRPWDAVAYHPYNLIGMKDPENGQIMNINKTGIEALRNLMVEMGDANKPIWLTEVGWTGTPQEQSLALLDAFAYVQQRPYLTMLHVHMLHDWEGERFGLLKVKGDLYGRTLGPNDEFLPKQPYYDTYRVYNKRILPAAPDANSNVLVFPQTEHTVRDVFKRAWEKGGLELFGYPKTGQFYERNSADGNYYLVQYFERVRMEYHPEFKGTTSEVLFGLLGNQVLLDRGWVDKRGQPLDSPAMPEEKNQNTYWFPETQHNLSGLFLQAWLQQGGLAIIGLPKTRVYDEANPDDGGVYKVQYFERARMELHPGANGQPDYILFGLLGNERLRLENRLLSNNQPNLNDYYNPALPEFG</sequence>
<dbReference type="PANTHER" id="PTHR12631">
    <property type="entry name" value="ALPHA-L-IDURONIDASE"/>
    <property type="match status" value="1"/>
</dbReference>
<dbReference type="InterPro" id="IPR051923">
    <property type="entry name" value="Glycosyl_Hydrolase_39"/>
</dbReference>
<dbReference type="EMBL" id="JACATZ010000001">
    <property type="protein sequence ID" value="NWJ44700.1"/>
    <property type="molecule type" value="Genomic_DNA"/>
</dbReference>
<protein>
    <submittedName>
        <fullName evidence="4">Beta-galactosidase</fullName>
        <ecNumber evidence="5">3.2.1.23</ecNumber>
    </submittedName>
</protein>
<accession>A0A8T7LZ90</accession>
<reference evidence="4 6" key="1">
    <citation type="submission" date="2020-06" db="EMBL/GenBank/DDBJ databases">
        <title>Anoxygenic phototrophic Chloroflexota member uses a Type I reaction center.</title>
        <authorList>
            <person name="Tsuji J.M."/>
            <person name="Shaw N.A."/>
            <person name="Nagashima S."/>
            <person name="Venkiteswaran J."/>
            <person name="Schiff S.L."/>
            <person name="Hanada S."/>
            <person name="Tank M."/>
            <person name="Neufeld J.D."/>
        </authorList>
    </citation>
    <scope>NUCLEOTIDE SEQUENCE [LARGE SCALE GENOMIC DNA]</scope>
    <source>
        <strain evidence="4">L227-S17</strain>
    </source>
</reference>
<feature type="domain" description="Glycoside hydrolase family 42 N-terminal" evidence="3">
    <location>
        <begin position="50"/>
        <end position="118"/>
    </location>
</feature>
<dbReference type="GO" id="GO:0004565">
    <property type="term" value="F:beta-galactosidase activity"/>
    <property type="evidence" value="ECO:0007669"/>
    <property type="project" value="UniProtKB-EC"/>
</dbReference>
<dbReference type="EMBL" id="CP128399">
    <property type="protein sequence ID" value="WJW66588.1"/>
    <property type="molecule type" value="Genomic_DNA"/>
</dbReference>
<dbReference type="Proteomes" id="UP001431572">
    <property type="component" value="Chromosome 1"/>
</dbReference>
<dbReference type="GO" id="GO:0009341">
    <property type="term" value="C:beta-galactosidase complex"/>
    <property type="evidence" value="ECO:0007669"/>
    <property type="project" value="InterPro"/>
</dbReference>
<evidence type="ECO:0000313" key="4">
    <source>
        <dbReference type="EMBL" id="NWJ44700.1"/>
    </source>
</evidence>
<evidence type="ECO:0000256" key="1">
    <source>
        <dbReference type="ARBA" id="ARBA00022801"/>
    </source>
</evidence>
<evidence type="ECO:0000256" key="2">
    <source>
        <dbReference type="ARBA" id="ARBA00023295"/>
    </source>
</evidence>
<keyword evidence="2 5" id="KW-0326">Glycosidase</keyword>
<dbReference type="InterPro" id="IPR013529">
    <property type="entry name" value="Glyco_hydro_42_N"/>
</dbReference>
<evidence type="ECO:0000313" key="6">
    <source>
        <dbReference type="Proteomes" id="UP000521676"/>
    </source>
</evidence>
<keyword evidence="7" id="KW-1185">Reference proteome</keyword>
<evidence type="ECO:0000313" key="5">
    <source>
        <dbReference type="EMBL" id="WJW66588.1"/>
    </source>
</evidence>
<organism evidence="4 6">
    <name type="scientific">Candidatus Chlorohelix allophototropha</name>
    <dbReference type="NCBI Taxonomy" id="3003348"/>
    <lineage>
        <taxon>Bacteria</taxon>
        <taxon>Bacillati</taxon>
        <taxon>Chloroflexota</taxon>
        <taxon>Chloroflexia</taxon>
        <taxon>Candidatus Chloroheliales</taxon>
        <taxon>Candidatus Chloroheliaceae</taxon>
        <taxon>Candidatus Chlorohelix</taxon>
    </lineage>
</organism>
<dbReference type="PANTHER" id="PTHR12631:SF10">
    <property type="entry name" value="BETA-XYLOSIDASE-LIKE PROTEIN-RELATED"/>
    <property type="match status" value="1"/>
</dbReference>
<proteinExistence type="predicted"/>
<dbReference type="InterPro" id="IPR017853">
    <property type="entry name" value="GH"/>
</dbReference>
<dbReference type="EC" id="3.2.1.23" evidence="5"/>
<dbReference type="AlphaFoldDB" id="A0A8T7LZ90"/>